<dbReference type="EMBL" id="KI925136">
    <property type="protein sequence ID" value="ETW16906.1"/>
    <property type="molecule type" value="Genomic_DNA"/>
</dbReference>
<name>A0A024V238_PLAFA</name>
<keyword evidence="5" id="KW-0862">Zinc</keyword>
<dbReference type="InterPro" id="IPR024964">
    <property type="entry name" value="CTLH/CRA"/>
</dbReference>
<dbReference type="GO" id="GO:0043161">
    <property type="term" value="P:proteasome-mediated ubiquitin-dependent protein catabolic process"/>
    <property type="evidence" value="ECO:0007669"/>
    <property type="project" value="InterPro"/>
</dbReference>
<evidence type="ECO:0000259" key="9">
    <source>
        <dbReference type="PROSITE" id="PS51867"/>
    </source>
</evidence>
<evidence type="ECO:0000256" key="7">
    <source>
        <dbReference type="SAM" id="MobiDB-lite"/>
    </source>
</evidence>
<dbReference type="CDD" id="cd16659">
    <property type="entry name" value="RING-Ubox_Emp"/>
    <property type="match status" value="1"/>
</dbReference>
<feature type="domain" description="CTLH" evidence="8">
    <location>
        <begin position="465"/>
        <end position="522"/>
    </location>
</feature>
<feature type="domain" description="RING-Gid-type" evidence="9">
    <location>
        <begin position="614"/>
        <end position="682"/>
    </location>
</feature>
<keyword evidence="2" id="KW-0963">Cytoplasm</keyword>
<evidence type="ECO:0000256" key="5">
    <source>
        <dbReference type="ARBA" id="ARBA00022833"/>
    </source>
</evidence>
<dbReference type="Proteomes" id="UP000030690">
    <property type="component" value="Unassembled WGS sequence"/>
</dbReference>
<evidence type="ECO:0000313" key="10">
    <source>
        <dbReference type="EMBL" id="ETW16906.1"/>
    </source>
</evidence>
<feature type="compositionally biased region" description="Basic residues" evidence="7">
    <location>
        <begin position="274"/>
        <end position="289"/>
    </location>
</feature>
<dbReference type="InterPro" id="IPR045098">
    <property type="entry name" value="Fyv10_fam"/>
</dbReference>
<dbReference type="GO" id="GO:0008270">
    <property type="term" value="F:zinc ion binding"/>
    <property type="evidence" value="ECO:0007669"/>
    <property type="project" value="UniProtKB-KW"/>
</dbReference>
<dbReference type="OrthoDB" id="1933455at2759"/>
<gene>
    <name evidence="10" type="ORF">PFFVO_04171</name>
</gene>
<feature type="compositionally biased region" description="Basic and acidic residues" evidence="7">
    <location>
        <begin position="290"/>
        <end position="308"/>
    </location>
</feature>
<evidence type="ECO:0000256" key="2">
    <source>
        <dbReference type="ARBA" id="ARBA00022490"/>
    </source>
</evidence>
<dbReference type="AlphaFoldDB" id="A0A024V238"/>
<dbReference type="SMART" id="SM00668">
    <property type="entry name" value="CTLH"/>
    <property type="match status" value="1"/>
</dbReference>
<evidence type="ECO:0000313" key="11">
    <source>
        <dbReference type="Proteomes" id="UP000030690"/>
    </source>
</evidence>
<feature type="compositionally biased region" description="Acidic residues" evidence="7">
    <location>
        <begin position="181"/>
        <end position="194"/>
    </location>
</feature>
<reference evidence="10 11" key="1">
    <citation type="submission" date="2013-02" db="EMBL/GenBank/DDBJ databases">
        <title>The Genome Annotation of Plasmodium falciparum Vietnam Oak-Knoll (FVO).</title>
        <authorList>
            <consortium name="The Broad Institute Genome Sequencing Platform"/>
            <consortium name="The Broad Institute Genome Sequencing Center for Infectious Disease"/>
            <person name="Neafsey D."/>
            <person name="Hoffman S."/>
            <person name="Volkman S."/>
            <person name="Rosenthal P."/>
            <person name="Walker B."/>
            <person name="Young S.K."/>
            <person name="Zeng Q."/>
            <person name="Gargeya S."/>
            <person name="Fitzgerald M."/>
            <person name="Haas B."/>
            <person name="Abouelleil A."/>
            <person name="Allen A.W."/>
            <person name="Alvarado L."/>
            <person name="Arachchi H.M."/>
            <person name="Berlin A.M."/>
            <person name="Chapman S.B."/>
            <person name="Gainer-Dewar J."/>
            <person name="Goldberg J."/>
            <person name="Griggs A."/>
            <person name="Gujja S."/>
            <person name="Hansen M."/>
            <person name="Howarth C."/>
            <person name="Imamovic A."/>
            <person name="Ireland A."/>
            <person name="Larimer J."/>
            <person name="McCowan C."/>
            <person name="Murphy C."/>
            <person name="Pearson M."/>
            <person name="Poon T.W."/>
            <person name="Priest M."/>
            <person name="Roberts A."/>
            <person name="Saif S."/>
            <person name="Shea T."/>
            <person name="Sisk P."/>
            <person name="Sykes S."/>
            <person name="Wortman J."/>
            <person name="Nusbaum C."/>
            <person name="Birren B."/>
        </authorList>
    </citation>
    <scope>NUCLEOTIDE SEQUENCE [LARGE SCALE GENOMIC DNA]</scope>
    <source>
        <strain evidence="11">Vietnam Oak-Knoll (FVO)</strain>
    </source>
</reference>
<evidence type="ECO:0008006" key="12">
    <source>
        <dbReference type="Google" id="ProtNLM"/>
    </source>
</evidence>
<dbReference type="InterPro" id="IPR006594">
    <property type="entry name" value="LisH"/>
</dbReference>
<dbReference type="PROSITE" id="PS51867">
    <property type="entry name" value="ZF_RING_GID"/>
    <property type="match status" value="1"/>
</dbReference>
<accession>A0A024V238</accession>
<protein>
    <recommendedName>
        <fullName evidence="12">CTLH domain-containing protein</fullName>
    </recommendedName>
</protein>
<dbReference type="GO" id="GO:0005737">
    <property type="term" value="C:cytoplasm"/>
    <property type="evidence" value="ECO:0007669"/>
    <property type="project" value="UniProtKB-SubCell"/>
</dbReference>
<dbReference type="GO" id="GO:0034657">
    <property type="term" value="C:GID complex"/>
    <property type="evidence" value="ECO:0007669"/>
    <property type="project" value="TreeGrafter"/>
</dbReference>
<reference evidence="10 11" key="2">
    <citation type="submission" date="2013-02" db="EMBL/GenBank/DDBJ databases">
        <title>The Genome Sequence of Plasmodium falciparum Vietnam Oak-Knoll (FVO).</title>
        <authorList>
            <consortium name="The Broad Institute Genome Sequencing Platform"/>
            <consortium name="The Broad Institute Genome Sequencing Center for Infectious Disease"/>
            <person name="Neafsey D."/>
            <person name="Cheeseman I."/>
            <person name="Volkman S."/>
            <person name="Adams J."/>
            <person name="Walker B."/>
            <person name="Young S.K."/>
            <person name="Zeng Q."/>
            <person name="Gargeya S."/>
            <person name="Fitzgerald M."/>
            <person name="Haas B."/>
            <person name="Abouelleil A."/>
            <person name="Alvarado L."/>
            <person name="Arachchi H.M."/>
            <person name="Berlin A.M."/>
            <person name="Chapman S.B."/>
            <person name="Dewar J."/>
            <person name="Goldberg J."/>
            <person name="Griggs A."/>
            <person name="Gujja S."/>
            <person name="Hansen M."/>
            <person name="Howarth C."/>
            <person name="Imamovic A."/>
            <person name="Larimer J."/>
            <person name="McCowan C."/>
            <person name="Murphy C."/>
            <person name="Neiman D."/>
            <person name="Pearson M."/>
            <person name="Priest M."/>
            <person name="Roberts A."/>
            <person name="Saif S."/>
            <person name="Shea T."/>
            <person name="Sisk P."/>
            <person name="Sykes S."/>
            <person name="Wortman J."/>
            <person name="Nusbaum C."/>
            <person name="Birren B."/>
        </authorList>
    </citation>
    <scope>NUCLEOTIDE SEQUENCE [LARGE SCALE GENOMIC DNA]</scope>
    <source>
        <strain evidence="11">Vietnam Oak-Knoll (FVO)</strain>
    </source>
</reference>
<feature type="zinc finger region" description="RING-Gid-type" evidence="6">
    <location>
        <begin position="614"/>
        <end position="682"/>
    </location>
</feature>
<dbReference type="SUPFAM" id="SSF57850">
    <property type="entry name" value="RING/U-box"/>
    <property type="match status" value="1"/>
</dbReference>
<dbReference type="InterPro" id="IPR006595">
    <property type="entry name" value="CTLH_C"/>
</dbReference>
<feature type="region of interest" description="Disordered" evidence="7">
    <location>
        <begin position="240"/>
        <end position="308"/>
    </location>
</feature>
<dbReference type="PROSITE" id="PS50897">
    <property type="entry name" value="CTLH"/>
    <property type="match status" value="1"/>
</dbReference>
<dbReference type="GO" id="GO:0061630">
    <property type="term" value="F:ubiquitin protein ligase activity"/>
    <property type="evidence" value="ECO:0007669"/>
    <property type="project" value="InterPro"/>
</dbReference>
<evidence type="ECO:0000256" key="6">
    <source>
        <dbReference type="PROSITE-ProRule" id="PRU01215"/>
    </source>
</evidence>
<proteinExistence type="predicted"/>
<comment type="subcellular location">
    <subcellularLocation>
        <location evidence="1">Cytoplasm</location>
    </subcellularLocation>
</comment>
<dbReference type="PANTHER" id="PTHR12170:SF2">
    <property type="entry name" value="E3 UBIQUITIN-PROTEIN TRANSFERASE MAEA"/>
    <property type="match status" value="1"/>
</dbReference>
<sequence>MEEDKLTHKEKRKDIEKYTNEGDGNMNTISSNIKEEEKGSLKDDIIKFCEDNLNNEKEKNINKKMEENVEKDCCHINNRQYDNIENNPCCEEKDLNKSEEKKDIQENSYNNNNNNNNEYEEFIDMWINLSYTSVDNINICEKVDDLNINHKEKEKDKTKMEKFRRRQLIKDDPKEQNDDVGTSEEMDIKEDDSDSSSMEDVIISNEDEVTIEREGQRNISSDCSTQQCLDIYMRDDPKLCQDKEVDKNDKDDKDDKDDKNDKNDKDDKDDKESVKKKKKKKKEKNKKNKDKNDKNDKNDKKDKQYKQKKEQNIKGLLCLNSLDKSFIQVPLNCILNTFRNIQKEIEKNFMIITLFIEKKLKDLSDDVSIEKLNTMLEKLQALKNKVNESNFLLNKYIKRLVSRLKYIYFEGDIQVQNLKYDFRFQNYEKRINWLINEYLCRYGYFDTVSIFCKRYNLEDYSDKDVYKEYIYIINELMKYNTQPALDYCQKYKSQLKKIDSNIESELHLQYVIHLIFDNKYLEAIEYIKKTISQPHGCLASDLKFLITHIALHNKKKKKLKKFNDNRWKRVINLFKKVYSDISGLTTNPLLELLIKAGISVIKTDHCGSKTSTKCPTCIKELKNIINKLPNIQKTKSFLVCPYTNEVMDEHNPPFTTPTGYVFSEKAISLFLKAEETFECPITNEKYRMDEFSRLFI</sequence>
<dbReference type="GO" id="GO:0005634">
    <property type="term" value="C:nucleus"/>
    <property type="evidence" value="ECO:0007669"/>
    <property type="project" value="TreeGrafter"/>
</dbReference>
<keyword evidence="4 6" id="KW-0863">Zinc-finger</keyword>
<dbReference type="PROSITE" id="PS50896">
    <property type="entry name" value="LISH"/>
    <property type="match status" value="1"/>
</dbReference>
<keyword evidence="3" id="KW-0479">Metal-binding</keyword>
<evidence type="ECO:0000256" key="3">
    <source>
        <dbReference type="ARBA" id="ARBA00022723"/>
    </source>
</evidence>
<dbReference type="PANTHER" id="PTHR12170">
    <property type="entry name" value="MACROPHAGE ERYTHROBLAST ATTACHER-RELATED"/>
    <property type="match status" value="1"/>
</dbReference>
<feature type="compositionally biased region" description="Basic and acidic residues" evidence="7">
    <location>
        <begin position="1"/>
        <end position="20"/>
    </location>
</feature>
<feature type="region of interest" description="Disordered" evidence="7">
    <location>
        <begin position="153"/>
        <end position="200"/>
    </location>
</feature>
<dbReference type="InterPro" id="IPR044063">
    <property type="entry name" value="ZF_RING_GID"/>
</dbReference>
<evidence type="ECO:0000256" key="1">
    <source>
        <dbReference type="ARBA" id="ARBA00004496"/>
    </source>
</evidence>
<evidence type="ECO:0000259" key="8">
    <source>
        <dbReference type="PROSITE" id="PS50897"/>
    </source>
</evidence>
<dbReference type="Pfam" id="PF10607">
    <property type="entry name" value="CTLH"/>
    <property type="match status" value="1"/>
</dbReference>
<feature type="compositionally biased region" description="Basic and acidic residues" evidence="7">
    <location>
        <begin position="240"/>
        <end position="273"/>
    </location>
</feature>
<feature type="compositionally biased region" description="Basic and acidic residues" evidence="7">
    <location>
        <begin position="168"/>
        <end position="177"/>
    </location>
</feature>
<feature type="region of interest" description="Disordered" evidence="7">
    <location>
        <begin position="1"/>
        <end position="39"/>
    </location>
</feature>
<organism evidence="10 11">
    <name type="scientific">Plasmodium falciparum Vietnam Oak-Knoll</name>
    <name type="common">FVO</name>
    <dbReference type="NCBI Taxonomy" id="1036723"/>
    <lineage>
        <taxon>Eukaryota</taxon>
        <taxon>Sar</taxon>
        <taxon>Alveolata</taxon>
        <taxon>Apicomplexa</taxon>
        <taxon>Aconoidasida</taxon>
        <taxon>Haemosporida</taxon>
        <taxon>Plasmodiidae</taxon>
        <taxon>Plasmodium</taxon>
        <taxon>Plasmodium (Laverania)</taxon>
    </lineage>
</organism>
<evidence type="ECO:0000256" key="4">
    <source>
        <dbReference type="ARBA" id="ARBA00022771"/>
    </source>
</evidence>